<dbReference type="GO" id="GO:0008236">
    <property type="term" value="F:serine-type peptidase activity"/>
    <property type="evidence" value="ECO:0007669"/>
    <property type="project" value="InterPro"/>
</dbReference>
<dbReference type="Proteomes" id="UP000223071">
    <property type="component" value="Unassembled WGS sequence"/>
</dbReference>
<organism evidence="3 4">
    <name type="scientific">Tepidiforma thermophila (strain KCTC 52669 / CGMCC 1.13589 / G233)</name>
    <dbReference type="NCBI Taxonomy" id="2761530"/>
    <lineage>
        <taxon>Bacteria</taxon>
        <taxon>Bacillati</taxon>
        <taxon>Chloroflexota</taxon>
        <taxon>Tepidiformia</taxon>
        <taxon>Tepidiformales</taxon>
        <taxon>Tepidiformaceae</taxon>
        <taxon>Tepidiforma</taxon>
    </lineage>
</organism>
<feature type="domain" description="Peptidase S9 prolyl oligopeptidase catalytic" evidence="1">
    <location>
        <begin position="509"/>
        <end position="708"/>
    </location>
</feature>
<protein>
    <submittedName>
        <fullName evidence="3">Dipeptidyl-peptidase-4</fullName>
    </submittedName>
</protein>
<dbReference type="GO" id="GO:0006508">
    <property type="term" value="P:proteolysis"/>
    <property type="evidence" value="ECO:0007669"/>
    <property type="project" value="InterPro"/>
</dbReference>
<evidence type="ECO:0000313" key="4">
    <source>
        <dbReference type="Proteomes" id="UP000223071"/>
    </source>
</evidence>
<dbReference type="SUPFAM" id="SSF53474">
    <property type="entry name" value="alpha/beta-Hydrolases"/>
    <property type="match status" value="1"/>
</dbReference>
<gene>
    <name evidence="3" type="ORF">A9A59_2058</name>
</gene>
<name>A0A2A9HIK5_TEPT2</name>
<dbReference type="Gene3D" id="3.40.50.1820">
    <property type="entry name" value="alpha/beta hydrolase"/>
    <property type="match status" value="1"/>
</dbReference>
<dbReference type="InterPro" id="IPR002469">
    <property type="entry name" value="Peptidase_S9B_N"/>
</dbReference>
<keyword evidence="4" id="KW-1185">Reference proteome</keyword>
<dbReference type="InterPro" id="IPR001375">
    <property type="entry name" value="Peptidase_S9_cat"/>
</dbReference>
<reference evidence="3 4" key="1">
    <citation type="submission" date="2017-09" db="EMBL/GenBank/DDBJ databases">
        <title>Sequencing the genomes of two abundant thermophiles in Great Basin hot springs: Thermocrinis jamiesonii and novel Chloroflexi Thermoflexus hugenholtzii.</title>
        <authorList>
            <person name="Hedlund B."/>
        </authorList>
    </citation>
    <scope>NUCLEOTIDE SEQUENCE [LARGE SCALE GENOMIC DNA]</scope>
    <source>
        <strain evidence="3 4">G233</strain>
    </source>
</reference>
<dbReference type="InterPro" id="IPR029058">
    <property type="entry name" value="AB_hydrolase_fold"/>
</dbReference>
<dbReference type="EMBL" id="PDJQ01000001">
    <property type="protein sequence ID" value="PFG74816.1"/>
    <property type="molecule type" value="Genomic_DNA"/>
</dbReference>
<feature type="domain" description="Dipeptidylpeptidase IV N-terminal" evidence="2">
    <location>
        <begin position="131"/>
        <end position="428"/>
    </location>
</feature>
<dbReference type="Pfam" id="PF00326">
    <property type="entry name" value="Peptidase_S9"/>
    <property type="match status" value="1"/>
</dbReference>
<dbReference type="SUPFAM" id="SSF82171">
    <property type="entry name" value="DPP6 N-terminal domain-like"/>
    <property type="match status" value="1"/>
</dbReference>
<dbReference type="Pfam" id="PF00930">
    <property type="entry name" value="DPPIV_N"/>
    <property type="match status" value="1"/>
</dbReference>
<dbReference type="PANTHER" id="PTHR11731">
    <property type="entry name" value="PROTEASE FAMILY S9B,C DIPEPTIDYL-PEPTIDASE IV-RELATED"/>
    <property type="match status" value="1"/>
</dbReference>
<accession>A0A2A9HIK5</accession>
<dbReference type="AlphaFoldDB" id="A0A2A9HIK5"/>
<dbReference type="Gene3D" id="2.140.10.30">
    <property type="entry name" value="Dipeptidylpeptidase IV, N-terminal domain"/>
    <property type="match status" value="1"/>
</dbReference>
<dbReference type="InterPro" id="IPR050278">
    <property type="entry name" value="Serine_Prot_S9B/DPPIV"/>
</dbReference>
<evidence type="ECO:0000259" key="2">
    <source>
        <dbReference type="Pfam" id="PF00930"/>
    </source>
</evidence>
<sequence>MTQPPRLTIADVARFPRPGANVPGGLGFTPDGRAVTFLYSAEGNLVRSLWRLDLETGAREVLAGPPPATTSEGALSREEELRRERARLRELGVTSYEFATAAPAPILLVPGGGRLWVRIGDSELAPLPGSDGAIDAHLSPAGDRVAFVREGDLYVQETRGGDPRRLTSDAEDGLTNGLAEFIAQEELDRDRGFWWSPDGSRIAFIRADSRHIPEYPIVHQGRPGIDVERHRYPFAGQANALLDLGVIDVATGALTWLDLGTDRDIYIARVGWRPDGALAVQLLSRDQRRLRLLLFEGGAAPRTLIDEYQEPWINLAGETTFLKDGRIVWSTERSGFRHLELRSPDGALERVLTAGPWMVSSFLGVDEEGGFVYFAATEASPLERHLYRVPLTGDPMERLTGEPGWHTGVLAPGGEWLLDAWSSRTEPPRVIARNLRNGRTVEVHRPEALTPAGLGLVVPEFHEVTADDGTLLYGALYRPPAAKGPVPVVVSVYGGPHVQRVIDDWSLTVDLRIQYLVQQGVAVFKLDNRGSAGRGLAFEAHIHRRMGTVEVEDQVAGVRYLARLGGLDTSRVGIYGWSYGGYMTLMAMLKAPGVFRVGVAGAPVTDWDGYDTAYTERYMGTPAANPEGYRDGSAITHAHRLEGRLLLVHGMTDENVHFRHTARFIVALTEAGKEYDLLIFPEERHMPRDQRGLEYQERRVIEFLLRELRPR</sequence>
<proteinExistence type="predicted"/>
<comment type="caution">
    <text evidence="3">The sequence shown here is derived from an EMBL/GenBank/DDBJ whole genome shotgun (WGS) entry which is preliminary data.</text>
</comment>
<evidence type="ECO:0000259" key="1">
    <source>
        <dbReference type="Pfam" id="PF00326"/>
    </source>
</evidence>
<dbReference type="GO" id="GO:0008239">
    <property type="term" value="F:dipeptidyl-peptidase activity"/>
    <property type="evidence" value="ECO:0007669"/>
    <property type="project" value="TreeGrafter"/>
</dbReference>
<evidence type="ECO:0000313" key="3">
    <source>
        <dbReference type="EMBL" id="PFG74816.1"/>
    </source>
</evidence>
<dbReference type="PANTHER" id="PTHR11731:SF193">
    <property type="entry name" value="DIPEPTIDYL PEPTIDASE 9"/>
    <property type="match status" value="1"/>
</dbReference>
<dbReference type="RefSeq" id="WP_098504172.1">
    <property type="nucleotide sequence ID" value="NZ_PDJQ01000001.1"/>
</dbReference>